<evidence type="ECO:0000313" key="1">
    <source>
        <dbReference type="EMBL" id="MBS7528422.1"/>
    </source>
</evidence>
<gene>
    <name evidence="1" type="ORF">KHM83_17175</name>
</gene>
<feature type="non-terminal residue" evidence="1">
    <location>
        <position position="76"/>
    </location>
</feature>
<organism evidence="1 2">
    <name type="scientific">Fusibacter paucivorans</name>
    <dbReference type="NCBI Taxonomy" id="76009"/>
    <lineage>
        <taxon>Bacteria</taxon>
        <taxon>Bacillati</taxon>
        <taxon>Bacillota</taxon>
        <taxon>Clostridia</taxon>
        <taxon>Eubacteriales</taxon>
        <taxon>Eubacteriales Family XII. Incertae Sedis</taxon>
        <taxon>Fusibacter</taxon>
    </lineage>
</organism>
<dbReference type="EMBL" id="JAHBCL010000039">
    <property type="protein sequence ID" value="MBS7528422.1"/>
    <property type="molecule type" value="Genomic_DNA"/>
</dbReference>
<sequence length="76" mass="8545">MSTMVKVGMADLKVTEYPNALTTLGLGSCVGICLYEGLSGNRQPLKNFHKLQKGILLLYVESINRRLSYAKKEKRR</sequence>
<proteinExistence type="predicted"/>
<dbReference type="SUPFAM" id="SSF64438">
    <property type="entry name" value="CNF1/YfiH-like putative cysteine hydrolases"/>
    <property type="match status" value="1"/>
</dbReference>
<dbReference type="InterPro" id="IPR038592">
    <property type="entry name" value="CheD-like_sf"/>
</dbReference>
<protein>
    <recommendedName>
        <fullName evidence="3">Chemotaxis protein CheD</fullName>
    </recommendedName>
</protein>
<evidence type="ECO:0000313" key="2">
    <source>
        <dbReference type="Proteomes" id="UP000746471"/>
    </source>
</evidence>
<keyword evidence="2" id="KW-1185">Reference proteome</keyword>
<comment type="caution">
    <text evidence="1">The sequence shown here is derived from an EMBL/GenBank/DDBJ whole genome shotgun (WGS) entry which is preliminary data.</text>
</comment>
<dbReference type="Gene3D" id="3.30.1330.200">
    <property type="match status" value="1"/>
</dbReference>
<name>A0ABS5PW06_9FIRM</name>
<reference evidence="1 2" key="1">
    <citation type="submission" date="2021-05" db="EMBL/GenBank/DDBJ databases">
        <title>Fusibacter ferrireducens sp. nov., an anaerobic, sulfur- and Fe-reducing bacterium isolated from the mangrove sediment.</title>
        <authorList>
            <person name="Qiu D."/>
        </authorList>
    </citation>
    <scope>NUCLEOTIDE SEQUENCE [LARGE SCALE GENOMIC DNA]</scope>
    <source>
        <strain evidence="1 2">DSM 12116</strain>
    </source>
</reference>
<accession>A0ABS5PW06</accession>
<evidence type="ECO:0008006" key="3">
    <source>
        <dbReference type="Google" id="ProtNLM"/>
    </source>
</evidence>
<dbReference type="Proteomes" id="UP000746471">
    <property type="component" value="Unassembled WGS sequence"/>
</dbReference>
<dbReference type="InterPro" id="IPR011324">
    <property type="entry name" value="Cytotoxic_necrot_fac-like_cat"/>
</dbReference>
<dbReference type="PROSITE" id="PS51257">
    <property type="entry name" value="PROKAR_LIPOPROTEIN"/>
    <property type="match status" value="1"/>
</dbReference>